<dbReference type="InterPro" id="IPR036390">
    <property type="entry name" value="WH_DNA-bd_sf"/>
</dbReference>
<evidence type="ECO:0000259" key="2">
    <source>
        <dbReference type="Pfam" id="PF01051"/>
    </source>
</evidence>
<evidence type="ECO:0000313" key="3">
    <source>
        <dbReference type="EMBL" id="MFD1736292.1"/>
    </source>
</evidence>
<dbReference type="EMBL" id="JBHUEM010000005">
    <property type="protein sequence ID" value="MFD1736292.1"/>
    <property type="molecule type" value="Genomic_DNA"/>
</dbReference>
<evidence type="ECO:0000256" key="1">
    <source>
        <dbReference type="ARBA" id="ARBA00038283"/>
    </source>
</evidence>
<keyword evidence="4" id="KW-1185">Reference proteome</keyword>
<dbReference type="SUPFAM" id="SSF46785">
    <property type="entry name" value="Winged helix' DNA-binding domain"/>
    <property type="match status" value="2"/>
</dbReference>
<dbReference type="Pfam" id="PF01051">
    <property type="entry name" value="Rep3_N"/>
    <property type="match status" value="1"/>
</dbReference>
<dbReference type="InterPro" id="IPR000525">
    <property type="entry name" value="Initiator_Rep_WH1"/>
</dbReference>
<name>A0ABW4LM81_9BACI</name>
<gene>
    <name evidence="3" type="ORF">ACFSCX_06895</name>
</gene>
<feature type="domain" description="Initiator Rep protein WH1" evidence="2">
    <location>
        <begin position="35"/>
        <end position="177"/>
    </location>
</feature>
<sequence>MDRVLYSKGEVIVMAKSEQLSWEEELTTRISPEYIVSQSNRLIETPQDLNLQERRIILTLASLIQPDDEDFRLHRIKVKDLADILGIQEKNYYRKVREIVVGLQQKMLRIATGEKELLINWLSSSEYFMGEGVVELEFSTKLRPFLVQLKNEYTPFKLRNVLRLRSEYSMRMYELLKQYEKIHKREISYAKLRYYLCIPDDKYEQYGHFKSKVLLKAQEELKEKTDISFSFDELKRGRKVVGFNFYINSNTHFIEDVANKEEFKDDPYGMLVRFGVRPQKAKELTVLFSQEHILGNVKYVVKDKGKENIDNISGYIIKAIEGNYAEIPSPSQHIDVPTVEEINKKIHSYAFFMEQKVKEQLLTKEGAKQELKKYCYELFIPIIEIRRENGLEPISDSSIDNLVAKQTYRIALKKN</sequence>
<accession>A0ABW4LM81</accession>
<dbReference type="Gene3D" id="1.10.10.10">
    <property type="entry name" value="Winged helix-like DNA-binding domain superfamily/Winged helix DNA-binding domain"/>
    <property type="match status" value="2"/>
</dbReference>
<dbReference type="InterPro" id="IPR036388">
    <property type="entry name" value="WH-like_DNA-bd_sf"/>
</dbReference>
<dbReference type="RefSeq" id="WP_377927440.1">
    <property type="nucleotide sequence ID" value="NZ_JBHUEM010000005.1"/>
</dbReference>
<protein>
    <submittedName>
        <fullName evidence="3">Replication initiation protein</fullName>
    </submittedName>
</protein>
<comment type="similarity">
    <text evidence="1">Belongs to the initiator RepB protein family.</text>
</comment>
<reference evidence="4" key="1">
    <citation type="journal article" date="2019" name="Int. J. Syst. Evol. Microbiol.">
        <title>The Global Catalogue of Microorganisms (GCM) 10K type strain sequencing project: providing services to taxonomists for standard genome sequencing and annotation.</title>
        <authorList>
            <consortium name="The Broad Institute Genomics Platform"/>
            <consortium name="The Broad Institute Genome Sequencing Center for Infectious Disease"/>
            <person name="Wu L."/>
            <person name="Ma J."/>
        </authorList>
    </citation>
    <scope>NUCLEOTIDE SEQUENCE [LARGE SCALE GENOMIC DNA]</scope>
    <source>
        <strain evidence="4">CCUG 49339</strain>
    </source>
</reference>
<organism evidence="3 4">
    <name type="scientific">Bacillus salitolerans</name>
    <dbReference type="NCBI Taxonomy" id="1437434"/>
    <lineage>
        <taxon>Bacteria</taxon>
        <taxon>Bacillati</taxon>
        <taxon>Bacillota</taxon>
        <taxon>Bacilli</taxon>
        <taxon>Bacillales</taxon>
        <taxon>Bacillaceae</taxon>
        <taxon>Bacillus</taxon>
    </lineage>
</organism>
<proteinExistence type="inferred from homology"/>
<dbReference type="Proteomes" id="UP001597214">
    <property type="component" value="Unassembled WGS sequence"/>
</dbReference>
<comment type="caution">
    <text evidence="3">The sequence shown here is derived from an EMBL/GenBank/DDBJ whole genome shotgun (WGS) entry which is preliminary data.</text>
</comment>
<dbReference type="Pfam" id="PF21205">
    <property type="entry name" value="Rep3_C"/>
    <property type="match status" value="1"/>
</dbReference>
<evidence type="ECO:0000313" key="4">
    <source>
        <dbReference type="Proteomes" id="UP001597214"/>
    </source>
</evidence>